<feature type="compositionally biased region" description="Polar residues" evidence="2">
    <location>
        <begin position="77"/>
        <end position="91"/>
    </location>
</feature>
<dbReference type="PANTHER" id="PTHR11102">
    <property type="entry name" value="SEL-1-LIKE PROTEIN"/>
    <property type="match status" value="1"/>
</dbReference>
<reference evidence="5 6" key="1">
    <citation type="submission" date="2021-04" db="EMBL/GenBank/DDBJ databases">
        <authorList>
            <person name="Bliznina A."/>
        </authorList>
    </citation>
    <scope>NUCLEOTIDE SEQUENCE [LARGE SCALE GENOMIC DNA]</scope>
</reference>
<dbReference type="InterPro" id="IPR050767">
    <property type="entry name" value="Sel1_AlgK"/>
</dbReference>
<keyword evidence="3" id="KW-0812">Transmembrane</keyword>
<dbReference type="Proteomes" id="UP001158576">
    <property type="component" value="Chromosome 2"/>
</dbReference>
<keyword evidence="6" id="KW-1185">Reference proteome</keyword>
<dbReference type="PANTHER" id="PTHR11102:SF147">
    <property type="entry name" value="SEL1L ADAPTOR SUBUNIT OF ERAD E3 UBIQUITIN LIGASE"/>
    <property type="match status" value="1"/>
</dbReference>
<evidence type="ECO:0000256" key="4">
    <source>
        <dbReference type="SAM" id="SignalP"/>
    </source>
</evidence>
<keyword evidence="4" id="KW-0732">Signal</keyword>
<evidence type="ECO:0000313" key="5">
    <source>
        <dbReference type="EMBL" id="CAG5111769.1"/>
    </source>
</evidence>
<keyword evidence="3" id="KW-1133">Transmembrane helix</keyword>
<dbReference type="InterPro" id="IPR006597">
    <property type="entry name" value="Sel1-like"/>
</dbReference>
<evidence type="ECO:0000256" key="1">
    <source>
        <dbReference type="ARBA" id="ARBA00038101"/>
    </source>
</evidence>
<dbReference type="Pfam" id="PF08238">
    <property type="entry name" value="Sel1"/>
    <property type="match status" value="10"/>
</dbReference>
<sequence length="1017" mass="114210">MRGWVWILLLGSVELARAEEEVKSRKSRIDEVNDDYDGKAENAELTIQEQHRLLHEEAVRKAHEAALKAAGQDPHAGNTQSNTVTTSETVQSVHTEVVDNASGETIKEKLEVTKKVVDSNGEVREDHFVAEMEDEDLQLESSQEEEVVQEEQDDPKVAEEPAEKEVQTTIQKNEASSTAGSEDSGKQESPDDEEFQKRMDDFSESLGSLLTDAVNTQRRLRKEMDDEEQVNVGDNIKLEVGGRKLKEIEIDGVKILTADTVKEKPGKKSGKLSNIPPTKVMREHEVDGIKIMTTVDLENKGNPDLPIDVQDEEWEQYDRNEQLLLRRKRFLAENPTFINPTFTGYKNIDNLEPTVGKTEDDCRRIWIFNERPFLKKCVTEFRGDMRPWCSLDEVFQGNFIFCEETEEERLKREKYVEALTLFTEGTSIIGGWDSRRSVVKSGFEKIEKAYQLGYEKASGHLAWAKLNGYFLKMNVQEAKELALGGAERGQALDQAVLGFMYATGVGFPANQAKAFLYWSFAANSGIMSADMALGFRYSKGIGVAYNCEASMVHYQRAAGKVMNSISYSGGNAKAKWNLEQLNSATFDESGLHDINLINYYELLANQGEVEAMVKLGEMFVDRAYERDYQRAADLYRNAAKSLPVAAARLGRLYLDGRGVPKDYRTGYEYLKSAADRKSAMGQTYLGVMFEEGTYPHLAIQDKENPGITGIPRIEEAIKYYKLAVEQGFPEACYRLAMIQLEGRGMKPDIRSAVKNLQIAAQHQNIKAIYQLAVMQSSGRGIPRNCPAAVDMFKNVAERGIYARLFMHGGQQFKSENYQSSYVIYANLAEMGFAIAQSNVAELLENGEITITGEQSPYPRALASFQRAAMQGIVTARVKVGDYYFYGQGTPVDEKLAGDNYREAAESHGNGQAFFNLGWMHHHGVGLVKDMHLAKRFYDQAIEVNPEDATLPATLAIIELYFGGYAYDLLSSIGKITLSSVGESTMELIEIYVGESWDIYLGLFLALILFFVINFRRQ</sequence>
<dbReference type="Gene3D" id="1.25.40.10">
    <property type="entry name" value="Tetratricopeptide repeat domain"/>
    <property type="match status" value="4"/>
</dbReference>
<feature type="compositionally biased region" description="Polar residues" evidence="2">
    <location>
        <begin position="167"/>
        <end position="181"/>
    </location>
</feature>
<dbReference type="InterPro" id="IPR011990">
    <property type="entry name" value="TPR-like_helical_dom_sf"/>
</dbReference>
<feature type="chain" id="PRO_5046609707" evidence="4">
    <location>
        <begin position="19"/>
        <end position="1017"/>
    </location>
</feature>
<protein>
    <submittedName>
        <fullName evidence="5">Oidioi.mRNA.OKI2018_I69.chr2.g6043.t1.cds</fullName>
    </submittedName>
</protein>
<accession>A0ABN7T8V6</accession>
<name>A0ABN7T8V6_OIKDI</name>
<feature type="compositionally biased region" description="Basic and acidic residues" evidence="2">
    <location>
        <begin position="154"/>
        <end position="166"/>
    </location>
</feature>
<proteinExistence type="inferred from homology"/>
<evidence type="ECO:0000256" key="3">
    <source>
        <dbReference type="SAM" id="Phobius"/>
    </source>
</evidence>
<feature type="region of interest" description="Disordered" evidence="2">
    <location>
        <begin position="68"/>
        <end position="91"/>
    </location>
</feature>
<dbReference type="SMART" id="SM00671">
    <property type="entry name" value="SEL1"/>
    <property type="match status" value="10"/>
</dbReference>
<feature type="transmembrane region" description="Helical" evidence="3">
    <location>
        <begin position="996"/>
        <end position="1014"/>
    </location>
</feature>
<feature type="compositionally biased region" description="Basic and acidic residues" evidence="2">
    <location>
        <begin position="183"/>
        <end position="195"/>
    </location>
</feature>
<keyword evidence="3" id="KW-0472">Membrane</keyword>
<feature type="compositionally biased region" description="Acidic residues" evidence="2">
    <location>
        <begin position="131"/>
        <end position="153"/>
    </location>
</feature>
<dbReference type="EMBL" id="OU015567">
    <property type="protein sequence ID" value="CAG5111769.1"/>
    <property type="molecule type" value="Genomic_DNA"/>
</dbReference>
<dbReference type="SUPFAM" id="SSF81901">
    <property type="entry name" value="HCP-like"/>
    <property type="match status" value="4"/>
</dbReference>
<gene>
    <name evidence="5" type="ORF">OKIOD_LOCUS14808</name>
</gene>
<comment type="similarity">
    <text evidence="1">Belongs to the sel-1 family.</text>
</comment>
<evidence type="ECO:0000256" key="2">
    <source>
        <dbReference type="SAM" id="MobiDB-lite"/>
    </source>
</evidence>
<feature type="signal peptide" evidence="4">
    <location>
        <begin position="1"/>
        <end position="18"/>
    </location>
</feature>
<feature type="region of interest" description="Disordered" evidence="2">
    <location>
        <begin position="123"/>
        <end position="195"/>
    </location>
</feature>
<organism evidence="5 6">
    <name type="scientific">Oikopleura dioica</name>
    <name type="common">Tunicate</name>
    <dbReference type="NCBI Taxonomy" id="34765"/>
    <lineage>
        <taxon>Eukaryota</taxon>
        <taxon>Metazoa</taxon>
        <taxon>Chordata</taxon>
        <taxon>Tunicata</taxon>
        <taxon>Appendicularia</taxon>
        <taxon>Copelata</taxon>
        <taxon>Oikopleuridae</taxon>
        <taxon>Oikopleura</taxon>
    </lineage>
</organism>
<evidence type="ECO:0000313" key="6">
    <source>
        <dbReference type="Proteomes" id="UP001158576"/>
    </source>
</evidence>